<dbReference type="GO" id="GO:0009247">
    <property type="term" value="P:glycolipid biosynthetic process"/>
    <property type="evidence" value="ECO:0007669"/>
    <property type="project" value="UniProtKB-ARBA"/>
</dbReference>
<evidence type="ECO:0000256" key="5">
    <source>
        <dbReference type="ARBA" id="ARBA00023136"/>
    </source>
</evidence>
<sequence>MRDSLYTIGGFKLAFILARLLPRSVNRRLAGRIGLAAYARSPEAQSALHSNLHLVTGQNGETLDALCAKNVVNFSRMLADYFICAGSDAAKEAAALLRHDNGEQHLTAARAPGKGVIVVTGHLGHWELGGLMLALLGLPLTVVTLEEPSSELTRWREACRRQLGIKTITVGPTYPFAFVEMMQTLRRNELIAMLVDRPYEGSGACVELFGHKTEFSTAPALLAHHTGASILPAFVVLDEDGGYSTMAEPPIPMETEGDPHQTLLSNTQRIATVFEGIIRRYPDQWFNYVPIWKGQQASETTPAVPDESRIAPSPP</sequence>
<dbReference type="Pfam" id="PF03279">
    <property type="entry name" value="Lip_A_acyltrans"/>
    <property type="match status" value="1"/>
</dbReference>
<proteinExistence type="predicted"/>
<organism evidence="7 8">
    <name type="scientific">Chthoniobacter flavus Ellin428</name>
    <dbReference type="NCBI Taxonomy" id="497964"/>
    <lineage>
        <taxon>Bacteria</taxon>
        <taxon>Pseudomonadati</taxon>
        <taxon>Verrucomicrobiota</taxon>
        <taxon>Spartobacteria</taxon>
        <taxon>Chthoniobacterales</taxon>
        <taxon>Chthoniobacteraceae</taxon>
        <taxon>Chthoniobacter</taxon>
    </lineage>
</organism>
<dbReference type="EMBL" id="ABVL01000002">
    <property type="protein sequence ID" value="EDY21701.1"/>
    <property type="molecule type" value="Genomic_DNA"/>
</dbReference>
<evidence type="ECO:0000256" key="2">
    <source>
        <dbReference type="ARBA" id="ARBA00022475"/>
    </source>
</evidence>
<comment type="caution">
    <text evidence="7">The sequence shown here is derived from an EMBL/GenBank/DDBJ whole genome shotgun (WGS) entry which is preliminary data.</text>
</comment>
<keyword evidence="8" id="KW-1185">Reference proteome</keyword>
<keyword evidence="4 7" id="KW-0808">Transferase</keyword>
<dbReference type="InterPro" id="IPR004960">
    <property type="entry name" value="LipA_acyltrans"/>
</dbReference>
<evidence type="ECO:0000313" key="7">
    <source>
        <dbReference type="EMBL" id="EDY21701.1"/>
    </source>
</evidence>
<protein>
    <submittedName>
        <fullName evidence="7">Lipid A biosynthesis acyltransferase</fullName>
    </submittedName>
</protein>
<evidence type="ECO:0000256" key="1">
    <source>
        <dbReference type="ARBA" id="ARBA00004533"/>
    </source>
</evidence>
<reference evidence="7 8" key="1">
    <citation type="journal article" date="2011" name="J. Bacteriol.">
        <title>Genome sequence of Chthoniobacter flavus Ellin428, an aerobic heterotrophic soil bacterium.</title>
        <authorList>
            <person name="Kant R."/>
            <person name="van Passel M.W."/>
            <person name="Palva A."/>
            <person name="Lucas S."/>
            <person name="Lapidus A."/>
            <person name="Glavina Del Rio T."/>
            <person name="Dalin E."/>
            <person name="Tice H."/>
            <person name="Bruce D."/>
            <person name="Goodwin L."/>
            <person name="Pitluck S."/>
            <person name="Larimer F.W."/>
            <person name="Land M.L."/>
            <person name="Hauser L."/>
            <person name="Sangwan P."/>
            <person name="de Vos W.M."/>
            <person name="Janssen P.H."/>
            <person name="Smidt H."/>
        </authorList>
    </citation>
    <scope>NUCLEOTIDE SEQUENCE [LARGE SCALE GENOMIC DNA]</scope>
    <source>
        <strain evidence="7 8">Ellin428</strain>
    </source>
</reference>
<keyword evidence="2" id="KW-1003">Cell membrane</keyword>
<comment type="subcellular location">
    <subcellularLocation>
        <location evidence="1">Cell inner membrane</location>
    </subcellularLocation>
</comment>
<keyword evidence="3" id="KW-0997">Cell inner membrane</keyword>
<dbReference type="GO" id="GO:0016746">
    <property type="term" value="F:acyltransferase activity"/>
    <property type="evidence" value="ECO:0007669"/>
    <property type="project" value="UniProtKB-KW"/>
</dbReference>
<dbReference type="eggNOG" id="COG1560">
    <property type="taxonomic scope" value="Bacteria"/>
</dbReference>
<dbReference type="CDD" id="cd07984">
    <property type="entry name" value="LPLAT_LABLAT-like"/>
    <property type="match status" value="1"/>
</dbReference>
<evidence type="ECO:0000256" key="6">
    <source>
        <dbReference type="ARBA" id="ARBA00023315"/>
    </source>
</evidence>
<dbReference type="PANTHER" id="PTHR30606">
    <property type="entry name" value="LIPID A BIOSYNTHESIS LAUROYL ACYLTRANSFERASE"/>
    <property type="match status" value="1"/>
</dbReference>
<name>B4CWA9_9BACT</name>
<dbReference type="Proteomes" id="UP000005824">
    <property type="component" value="Unassembled WGS sequence"/>
</dbReference>
<keyword evidence="5" id="KW-0472">Membrane</keyword>
<accession>B4CWA9</accession>
<evidence type="ECO:0000256" key="3">
    <source>
        <dbReference type="ARBA" id="ARBA00022519"/>
    </source>
</evidence>
<evidence type="ECO:0000313" key="8">
    <source>
        <dbReference type="Proteomes" id="UP000005824"/>
    </source>
</evidence>
<gene>
    <name evidence="7" type="ORF">CfE428DRAFT_0946</name>
</gene>
<dbReference type="GO" id="GO:0005886">
    <property type="term" value="C:plasma membrane"/>
    <property type="evidence" value="ECO:0007669"/>
    <property type="project" value="UniProtKB-SubCell"/>
</dbReference>
<keyword evidence="6 7" id="KW-0012">Acyltransferase</keyword>
<evidence type="ECO:0000256" key="4">
    <source>
        <dbReference type="ARBA" id="ARBA00022679"/>
    </source>
</evidence>
<dbReference type="PANTHER" id="PTHR30606:SF9">
    <property type="entry name" value="LIPID A BIOSYNTHESIS LAUROYLTRANSFERASE"/>
    <property type="match status" value="1"/>
</dbReference>
<dbReference type="InParanoid" id="B4CWA9"/>
<dbReference type="AlphaFoldDB" id="B4CWA9"/>
<dbReference type="STRING" id="497964.CfE428DRAFT_0946"/>
<dbReference type="RefSeq" id="WP_006978273.1">
    <property type="nucleotide sequence ID" value="NZ_ABVL01000002.1"/>
</dbReference>